<reference evidence="2 3" key="1">
    <citation type="submission" date="2019-02" db="EMBL/GenBank/DDBJ databases">
        <title>Deep-cultivation of Planctomycetes and their phenomic and genomic characterization uncovers novel biology.</title>
        <authorList>
            <person name="Wiegand S."/>
            <person name="Jogler M."/>
            <person name="Boedeker C."/>
            <person name="Pinto D."/>
            <person name="Vollmers J."/>
            <person name="Rivas-Marin E."/>
            <person name="Kohn T."/>
            <person name="Peeters S.H."/>
            <person name="Heuer A."/>
            <person name="Rast P."/>
            <person name="Oberbeckmann S."/>
            <person name="Bunk B."/>
            <person name="Jeske O."/>
            <person name="Meyerdierks A."/>
            <person name="Storesund J.E."/>
            <person name="Kallscheuer N."/>
            <person name="Luecker S."/>
            <person name="Lage O.M."/>
            <person name="Pohl T."/>
            <person name="Merkel B.J."/>
            <person name="Hornburger P."/>
            <person name="Mueller R.-W."/>
            <person name="Bruemmer F."/>
            <person name="Labrenz M."/>
            <person name="Spormann A.M."/>
            <person name="Op den Camp H."/>
            <person name="Overmann J."/>
            <person name="Amann R."/>
            <person name="Jetten M.S.M."/>
            <person name="Mascher T."/>
            <person name="Medema M.H."/>
            <person name="Devos D.P."/>
            <person name="Kaster A.-K."/>
            <person name="Ovreas L."/>
            <person name="Rohde M."/>
            <person name="Galperin M.Y."/>
            <person name="Jogler C."/>
        </authorList>
    </citation>
    <scope>NUCLEOTIDE SEQUENCE [LARGE SCALE GENOMIC DNA]</scope>
    <source>
        <strain evidence="2 3">Mal33</strain>
    </source>
</reference>
<dbReference type="Proteomes" id="UP000316770">
    <property type="component" value="Chromosome"/>
</dbReference>
<dbReference type="AlphaFoldDB" id="A0A518IUQ7"/>
<proteinExistence type="predicted"/>
<sequence>MVAGGRRAAAHLRNATPPTRDDPRGITDRSDQAGGDSGSIDARVSDDVAAIKAAATTWGLYGIR</sequence>
<name>A0A518IUQ7_9BACT</name>
<keyword evidence="3" id="KW-1185">Reference proteome</keyword>
<protein>
    <submittedName>
        <fullName evidence="2">Uncharacterized protein</fullName>
    </submittedName>
</protein>
<dbReference type="EMBL" id="CP036318">
    <property type="protein sequence ID" value="QDV56823.1"/>
    <property type="molecule type" value="Genomic_DNA"/>
</dbReference>
<evidence type="ECO:0000256" key="1">
    <source>
        <dbReference type="SAM" id="MobiDB-lite"/>
    </source>
</evidence>
<feature type="region of interest" description="Disordered" evidence="1">
    <location>
        <begin position="1"/>
        <end position="42"/>
    </location>
</feature>
<feature type="compositionally biased region" description="Basic and acidic residues" evidence="1">
    <location>
        <begin position="19"/>
        <end position="31"/>
    </location>
</feature>
<evidence type="ECO:0000313" key="3">
    <source>
        <dbReference type="Proteomes" id="UP000316770"/>
    </source>
</evidence>
<accession>A0A518IUQ7</accession>
<gene>
    <name evidence="2" type="ORF">Mal33_28240</name>
</gene>
<organism evidence="2 3">
    <name type="scientific">Rosistilla oblonga</name>
    <dbReference type="NCBI Taxonomy" id="2527990"/>
    <lineage>
        <taxon>Bacteria</taxon>
        <taxon>Pseudomonadati</taxon>
        <taxon>Planctomycetota</taxon>
        <taxon>Planctomycetia</taxon>
        <taxon>Pirellulales</taxon>
        <taxon>Pirellulaceae</taxon>
        <taxon>Rosistilla</taxon>
    </lineage>
</organism>
<evidence type="ECO:0000313" key="2">
    <source>
        <dbReference type="EMBL" id="QDV56823.1"/>
    </source>
</evidence>